<dbReference type="InterPro" id="IPR005158">
    <property type="entry name" value="BTAD"/>
</dbReference>
<dbReference type="PRINTS" id="PR00364">
    <property type="entry name" value="DISEASERSIST"/>
</dbReference>
<organism evidence="7 8">
    <name type="scientific">Streptomyces cremeus</name>
    <dbReference type="NCBI Taxonomy" id="66881"/>
    <lineage>
        <taxon>Bacteria</taxon>
        <taxon>Bacillati</taxon>
        <taxon>Actinomycetota</taxon>
        <taxon>Actinomycetes</taxon>
        <taxon>Kitasatosporales</taxon>
        <taxon>Streptomycetaceae</taxon>
        <taxon>Streptomyces</taxon>
    </lineage>
</organism>
<sequence>MGAQYEFGLLGPLEILRDGLPVGLAATRLRVLVAALLLDAGGAVPVDTLVARMWGCDPPRGARNTLQNYVLRLRRALGPELVRTHGRGYAIDVDPTALDTHRFAGLVRLGARALESGDPAGAAALLREGLGLWRGEPLSDLPGELFQDVVPGLVEQRLHAQELCIDADLGRGRPADVLPELCTLTERHPLRERFWAQRMLALYRCGRQGEALACYRRVGALLAEELGADPGAGLRETHQRILTAAPEPAAVLRPAGTEKPAAAPEQIPRPSRADAAEPAGDPGGDARSGFGPPGNLPAETTTFVGRESQLAALRDLLERSRLITLTGVGGVGKTRLALRVARQAAPAFADGVWLADLAALSEPALLDRAVADALGVRDQSARPAADAVAAHLRTRSVLLVLDNCEHLVDEAAALALRLLRAAPGLRVLATSRERFGVPDEHVLVVPGLTLPDPQSTAPSEALRLLSERAAGCAPASARGYADSAPAAELCRRLDGIPLAIELAAVRLSSLTVEQVLARLEDRFRLLASPRTGSPHRYRHTLRGVIDWSHSLCSPGERLLWHRLAVFTGGCDLEAAESVCAGDGIAAHEVLDLLTALVHKSVVVVEETGGAARYRLLETIRQYGRCRLEEQAGAATELRLRPSAHYHRMTVRAAAEWCGPAEVDWLLRLRAEVPNIRVALEFCRTHPGRAAVGVETAVHLTRTRFWFFGCTPSEGRHWLESLSGPREDVPEELHALATAMKAWIALCQGDRPAAREFTDACRAAGRRARTARSAPVLYIEGAYDFLVDGGPRSVELFSCARDAFRSAGHTGDAHMATMMWAMAAAFLSPRETAWFACRTYLTEAEESGAAWACSWAVWCTGLTELLHGEPGRALGLLRDALVRQRAIDDSWGPVWGVETIAWTAGALGHPRHAARILGAADRLRRVTGVTLTGIRPFHREHTRTDALAREGLGPAVYAQEWGRGAAAPDAIALVLALVDEMLSHAGPDGPPV</sequence>
<keyword evidence="3 4" id="KW-0238">DNA-binding</keyword>
<reference evidence="7 8" key="1">
    <citation type="submission" date="2024-09" db="EMBL/GenBank/DDBJ databases">
        <authorList>
            <person name="Sun Q."/>
            <person name="Mori K."/>
        </authorList>
    </citation>
    <scope>NUCLEOTIDE SEQUENCE [LARGE SCALE GENOMIC DNA]</scope>
    <source>
        <strain evidence="7 8">JCM 4362</strain>
    </source>
</reference>
<dbReference type="Gene3D" id="1.25.40.10">
    <property type="entry name" value="Tetratricopeptide repeat domain"/>
    <property type="match status" value="1"/>
</dbReference>
<evidence type="ECO:0000256" key="2">
    <source>
        <dbReference type="ARBA" id="ARBA00023012"/>
    </source>
</evidence>
<dbReference type="PROSITE" id="PS51755">
    <property type="entry name" value="OMPR_PHOB"/>
    <property type="match status" value="1"/>
</dbReference>
<dbReference type="InterPro" id="IPR058852">
    <property type="entry name" value="HTH_77"/>
</dbReference>
<dbReference type="SUPFAM" id="SSF46894">
    <property type="entry name" value="C-terminal effector domain of the bipartite response regulators"/>
    <property type="match status" value="1"/>
</dbReference>
<dbReference type="InterPro" id="IPR027417">
    <property type="entry name" value="P-loop_NTPase"/>
</dbReference>
<dbReference type="InterPro" id="IPR016032">
    <property type="entry name" value="Sig_transdc_resp-reg_C-effctor"/>
</dbReference>
<protein>
    <submittedName>
        <fullName evidence="7">BTAD domain-containing putative transcriptional regulator</fullName>
    </submittedName>
</protein>
<dbReference type="SUPFAM" id="SSF52540">
    <property type="entry name" value="P-loop containing nucleoside triphosphate hydrolases"/>
    <property type="match status" value="1"/>
</dbReference>
<evidence type="ECO:0000313" key="8">
    <source>
        <dbReference type="Proteomes" id="UP001589718"/>
    </source>
</evidence>
<evidence type="ECO:0000256" key="5">
    <source>
        <dbReference type="SAM" id="MobiDB-lite"/>
    </source>
</evidence>
<dbReference type="SMART" id="SM00862">
    <property type="entry name" value="Trans_reg_C"/>
    <property type="match status" value="1"/>
</dbReference>
<dbReference type="SMART" id="SM01043">
    <property type="entry name" value="BTAD"/>
    <property type="match status" value="1"/>
</dbReference>
<dbReference type="Pfam" id="PF25872">
    <property type="entry name" value="HTH_77"/>
    <property type="match status" value="1"/>
</dbReference>
<keyword evidence="8" id="KW-1185">Reference proteome</keyword>
<dbReference type="Gene3D" id="3.40.50.300">
    <property type="entry name" value="P-loop containing nucleotide triphosphate hydrolases"/>
    <property type="match status" value="1"/>
</dbReference>
<proteinExistence type="inferred from homology"/>
<name>A0ABV5PEC6_STRCM</name>
<dbReference type="InterPro" id="IPR036388">
    <property type="entry name" value="WH-like_DNA-bd_sf"/>
</dbReference>
<feature type="domain" description="OmpR/PhoB-type" evidence="6">
    <location>
        <begin position="1"/>
        <end position="93"/>
    </location>
</feature>
<dbReference type="Gene3D" id="1.10.10.10">
    <property type="entry name" value="Winged helix-like DNA-binding domain superfamily/Winged helix DNA-binding domain"/>
    <property type="match status" value="1"/>
</dbReference>
<evidence type="ECO:0000256" key="3">
    <source>
        <dbReference type="ARBA" id="ARBA00023125"/>
    </source>
</evidence>
<dbReference type="InterPro" id="IPR001867">
    <property type="entry name" value="OmpR/PhoB-type_DNA-bd"/>
</dbReference>
<evidence type="ECO:0000256" key="4">
    <source>
        <dbReference type="PROSITE-ProRule" id="PRU01091"/>
    </source>
</evidence>
<dbReference type="Pfam" id="PF13401">
    <property type="entry name" value="AAA_22"/>
    <property type="match status" value="1"/>
</dbReference>
<comment type="caution">
    <text evidence="7">The sequence shown here is derived from an EMBL/GenBank/DDBJ whole genome shotgun (WGS) entry which is preliminary data.</text>
</comment>
<evidence type="ECO:0000259" key="6">
    <source>
        <dbReference type="PROSITE" id="PS51755"/>
    </source>
</evidence>
<evidence type="ECO:0000313" key="7">
    <source>
        <dbReference type="EMBL" id="MFB9521469.1"/>
    </source>
</evidence>
<evidence type="ECO:0000256" key="1">
    <source>
        <dbReference type="ARBA" id="ARBA00005820"/>
    </source>
</evidence>
<dbReference type="PANTHER" id="PTHR47691:SF3">
    <property type="entry name" value="HTH-TYPE TRANSCRIPTIONAL REGULATOR RV0890C-RELATED"/>
    <property type="match status" value="1"/>
</dbReference>
<dbReference type="Proteomes" id="UP001589718">
    <property type="component" value="Unassembled WGS sequence"/>
</dbReference>
<accession>A0ABV5PEC6</accession>
<keyword evidence="2" id="KW-0902">Two-component regulatory system</keyword>
<comment type="similarity">
    <text evidence="1">Belongs to the AfsR/DnrI/RedD regulatory family.</text>
</comment>
<feature type="DNA-binding region" description="OmpR/PhoB-type" evidence="4">
    <location>
        <begin position="1"/>
        <end position="93"/>
    </location>
</feature>
<dbReference type="PANTHER" id="PTHR47691">
    <property type="entry name" value="REGULATOR-RELATED"/>
    <property type="match status" value="1"/>
</dbReference>
<dbReference type="SUPFAM" id="SSF48452">
    <property type="entry name" value="TPR-like"/>
    <property type="match status" value="1"/>
</dbReference>
<dbReference type="InterPro" id="IPR011990">
    <property type="entry name" value="TPR-like_helical_dom_sf"/>
</dbReference>
<dbReference type="CDD" id="cd15831">
    <property type="entry name" value="BTAD"/>
    <property type="match status" value="1"/>
</dbReference>
<feature type="region of interest" description="Disordered" evidence="5">
    <location>
        <begin position="248"/>
        <end position="300"/>
    </location>
</feature>
<gene>
    <name evidence="7" type="ORF">ACFFTU_16115</name>
</gene>
<dbReference type="EMBL" id="JBHMCR010000008">
    <property type="protein sequence ID" value="MFB9521469.1"/>
    <property type="molecule type" value="Genomic_DNA"/>
</dbReference>
<dbReference type="Pfam" id="PF03704">
    <property type="entry name" value="BTAD"/>
    <property type="match status" value="1"/>
</dbReference>
<dbReference type="InterPro" id="IPR049945">
    <property type="entry name" value="AAA_22"/>
</dbReference>
<dbReference type="RefSeq" id="WP_345227338.1">
    <property type="nucleotide sequence ID" value="NZ_BAAAXE010000014.1"/>
</dbReference>